<dbReference type="InterPro" id="IPR050571">
    <property type="entry name" value="Class-IV_PLP-Dep_Aminotrnsfr"/>
</dbReference>
<dbReference type="GO" id="GO:0030170">
    <property type="term" value="F:pyridoxal phosphate binding"/>
    <property type="evidence" value="ECO:0007669"/>
    <property type="project" value="InterPro"/>
</dbReference>
<evidence type="ECO:0000256" key="3">
    <source>
        <dbReference type="ARBA" id="ARBA00011738"/>
    </source>
</evidence>
<comment type="subunit">
    <text evidence="3">Homodimer.</text>
</comment>
<comment type="catalytic activity">
    <reaction evidence="9">
        <text>4-amino-4-deoxychorismate = 4-aminobenzoate + pyruvate + H(+)</text>
        <dbReference type="Rhea" id="RHEA:16201"/>
        <dbReference type="ChEBI" id="CHEBI:15361"/>
        <dbReference type="ChEBI" id="CHEBI:15378"/>
        <dbReference type="ChEBI" id="CHEBI:17836"/>
        <dbReference type="ChEBI" id="CHEBI:58406"/>
        <dbReference type="EC" id="4.1.3.38"/>
    </reaction>
</comment>
<dbReference type="EMBL" id="KP836244">
    <property type="protein sequence ID" value="AKP45397.1"/>
    <property type="molecule type" value="Genomic_DNA"/>
</dbReference>
<dbReference type="EC" id="4.1.3.38" evidence="8"/>
<keyword evidence="5" id="KW-0289">Folate biosynthesis</keyword>
<dbReference type="InterPro" id="IPR017824">
    <property type="entry name" value="Aminodeoxychorismate_lyase_IV"/>
</dbReference>
<dbReference type="GO" id="GO:0005829">
    <property type="term" value="C:cytosol"/>
    <property type="evidence" value="ECO:0007669"/>
    <property type="project" value="TreeGrafter"/>
</dbReference>
<dbReference type="GO" id="GO:0046656">
    <property type="term" value="P:folic acid biosynthetic process"/>
    <property type="evidence" value="ECO:0007669"/>
    <property type="project" value="UniProtKB-KW"/>
</dbReference>
<gene>
    <name evidence="12" type="primary">cysI</name>
</gene>
<accession>A0A0H4PBY9</accession>
<dbReference type="CDD" id="cd01559">
    <property type="entry name" value="ADCL_like"/>
    <property type="match status" value="1"/>
</dbReference>
<keyword evidence="4 11" id="KW-0663">Pyridoxal phosphate</keyword>
<dbReference type="PANTHER" id="PTHR42743:SF2">
    <property type="entry name" value="AMINODEOXYCHORISMATE LYASE"/>
    <property type="match status" value="1"/>
</dbReference>
<evidence type="ECO:0000256" key="5">
    <source>
        <dbReference type="ARBA" id="ARBA00022909"/>
    </source>
</evidence>
<reference evidence="12" key="2">
    <citation type="submission" date="2015-02" db="EMBL/GenBank/DDBJ databases">
        <authorList>
            <person name="Baumann S."/>
            <person name="Herrmann J."/>
            <person name="Raju R."/>
            <person name="Steinmetz H."/>
            <person name="Mohr K.I."/>
            <person name="Huettel S."/>
            <person name="Harmrolfs K."/>
            <person name="Stadler M."/>
            <person name="Mueller R."/>
        </authorList>
    </citation>
    <scope>NUCLEOTIDE SEQUENCE</scope>
    <source>
        <strain evidence="12">Cbv34</strain>
    </source>
</reference>
<dbReference type="PANTHER" id="PTHR42743">
    <property type="entry name" value="AMINO-ACID AMINOTRANSFERASE"/>
    <property type="match status" value="1"/>
</dbReference>
<dbReference type="AlphaFoldDB" id="A0A0H4PBY9"/>
<comment type="similarity">
    <text evidence="2 10">Belongs to the class-IV pyridoxal-phosphate-dependent aminotransferase family.</text>
</comment>
<dbReference type="NCBIfam" id="TIGR03461">
    <property type="entry name" value="pabC_Proteo"/>
    <property type="match status" value="1"/>
</dbReference>
<sequence length="272" mass="29986">MRFVTVNGEDSAVCSVLDRGLQFGDGLFETMLCVGGAPVDFPEHWARLDEGCRRLGIECPDIRREVTAAIARWGAPRAVAKLVVTRGSTERGYRCAPSVRPNWILTITDAPKYPLAHEDRGVAVKLCRTLVSLDDPQLAGLKHLNRLPQVLARREWDDEYHDGLLTDHGGHLVEGCTSNLFLVADGALRTPDLTACGVRGIVRQKVLDHSKAIGIRCEVTTLKLRDLEHADEVFLTNSVYGIVPVGSVDGMRYRIGPTTARLLKDLCQGVYF</sequence>
<dbReference type="InterPro" id="IPR036038">
    <property type="entry name" value="Aminotransferase-like"/>
</dbReference>
<evidence type="ECO:0000256" key="1">
    <source>
        <dbReference type="ARBA" id="ARBA00001933"/>
    </source>
</evidence>
<evidence type="ECO:0000256" key="9">
    <source>
        <dbReference type="ARBA" id="ARBA00049529"/>
    </source>
</evidence>
<name>A0A0H4PBY9_9BACT</name>
<dbReference type="InterPro" id="IPR001544">
    <property type="entry name" value="Aminotrans_IV"/>
</dbReference>
<dbReference type="InterPro" id="IPR043132">
    <property type="entry name" value="BCAT-like_C"/>
</dbReference>
<dbReference type="PROSITE" id="PS00770">
    <property type="entry name" value="AA_TRANSFER_CLASS_4"/>
    <property type="match status" value="1"/>
</dbReference>
<proteinExistence type="inferred from homology"/>
<dbReference type="Gene3D" id="3.20.10.10">
    <property type="entry name" value="D-amino Acid Aminotransferase, subunit A, domain 2"/>
    <property type="match status" value="1"/>
</dbReference>
<dbReference type="GO" id="GO:0008696">
    <property type="term" value="F:4-amino-4-deoxychorismate lyase activity"/>
    <property type="evidence" value="ECO:0007669"/>
    <property type="project" value="UniProtKB-EC"/>
</dbReference>
<evidence type="ECO:0000313" key="12">
    <source>
        <dbReference type="EMBL" id="AKP45397.1"/>
    </source>
</evidence>
<evidence type="ECO:0000256" key="7">
    <source>
        <dbReference type="ARBA" id="ARBA00035633"/>
    </source>
</evidence>
<dbReference type="GO" id="GO:0008153">
    <property type="term" value="P:4-aminobenzoate biosynthetic process"/>
    <property type="evidence" value="ECO:0007669"/>
    <property type="project" value="TreeGrafter"/>
</dbReference>
<evidence type="ECO:0000256" key="2">
    <source>
        <dbReference type="ARBA" id="ARBA00009320"/>
    </source>
</evidence>
<dbReference type="InterPro" id="IPR018300">
    <property type="entry name" value="Aminotrans_IV_CS"/>
</dbReference>
<evidence type="ECO:0000256" key="8">
    <source>
        <dbReference type="ARBA" id="ARBA00035676"/>
    </source>
</evidence>
<dbReference type="Pfam" id="PF01063">
    <property type="entry name" value="Aminotran_4"/>
    <property type="match status" value="1"/>
</dbReference>
<evidence type="ECO:0000256" key="4">
    <source>
        <dbReference type="ARBA" id="ARBA00022898"/>
    </source>
</evidence>
<organism evidence="12">
    <name type="scientific">Cystobacter sp. Cbv34</name>
    <dbReference type="NCBI Taxonomy" id="1679164"/>
    <lineage>
        <taxon>Bacteria</taxon>
        <taxon>Pseudomonadati</taxon>
        <taxon>Myxococcota</taxon>
        <taxon>Myxococcia</taxon>
        <taxon>Myxococcales</taxon>
        <taxon>Cystobacterineae</taxon>
        <taxon>Archangiaceae</taxon>
        <taxon>Cystobacter</taxon>
    </lineage>
</organism>
<dbReference type="Gene3D" id="3.30.470.10">
    <property type="match status" value="1"/>
</dbReference>
<keyword evidence="6 12" id="KW-0456">Lyase</keyword>
<dbReference type="SUPFAM" id="SSF56752">
    <property type="entry name" value="D-aminoacid aminotransferase-like PLP-dependent enzymes"/>
    <property type="match status" value="1"/>
</dbReference>
<dbReference type="FunFam" id="3.20.10.10:FF:000002">
    <property type="entry name" value="D-alanine aminotransferase"/>
    <property type="match status" value="1"/>
</dbReference>
<dbReference type="InterPro" id="IPR043131">
    <property type="entry name" value="BCAT-like_N"/>
</dbReference>
<reference evidence="12" key="1">
    <citation type="journal article" date="2014" name="Angew. Chem. Int. Ed. Engl.">
        <title>Cystobactamids: myxobacterial topoisomerase inhibitors exhibiting potent antibacterial activity.</title>
        <authorList>
            <person name="Baumann S."/>
            <person name="Herrmann J."/>
            <person name="Raju R."/>
            <person name="Steinmetz H."/>
            <person name="Mohr K.I."/>
            <person name="Huttel S."/>
            <person name="Harmrolfs K."/>
            <person name="Stadler M."/>
            <person name="Muller R."/>
        </authorList>
    </citation>
    <scope>NUCLEOTIDE SEQUENCE</scope>
    <source>
        <strain evidence="12">Cbv34</strain>
    </source>
</reference>
<evidence type="ECO:0000256" key="11">
    <source>
        <dbReference type="RuleBase" id="RU004516"/>
    </source>
</evidence>
<protein>
    <recommendedName>
        <fullName evidence="8">aminodeoxychorismate lyase</fullName>
        <ecNumber evidence="8">4.1.3.38</ecNumber>
    </recommendedName>
</protein>
<evidence type="ECO:0000256" key="10">
    <source>
        <dbReference type="RuleBase" id="RU004106"/>
    </source>
</evidence>
<comment type="cofactor">
    <cofactor evidence="1 11">
        <name>pyridoxal 5'-phosphate</name>
        <dbReference type="ChEBI" id="CHEBI:597326"/>
    </cofactor>
</comment>
<evidence type="ECO:0000256" key="6">
    <source>
        <dbReference type="ARBA" id="ARBA00023239"/>
    </source>
</evidence>
<comment type="pathway">
    <text evidence="7">Cofactor biosynthesis; tetrahydrofolate biosynthesis; 4-aminobenzoate from chorismate: step 2/2.</text>
</comment>